<keyword evidence="4 7" id="KW-1133">Transmembrane helix</keyword>
<dbReference type="InterPro" id="IPR020846">
    <property type="entry name" value="MFS_dom"/>
</dbReference>
<dbReference type="GO" id="GO:0022857">
    <property type="term" value="F:transmembrane transporter activity"/>
    <property type="evidence" value="ECO:0007669"/>
    <property type="project" value="InterPro"/>
</dbReference>
<feature type="transmembrane region" description="Helical" evidence="7">
    <location>
        <begin position="73"/>
        <end position="92"/>
    </location>
</feature>
<gene>
    <name evidence="9" type="ORF">B1A_16454</name>
</gene>
<reference evidence="9" key="1">
    <citation type="submission" date="2013-08" db="EMBL/GenBank/DDBJ databases">
        <authorList>
            <person name="Mendez C."/>
            <person name="Richter M."/>
            <person name="Ferrer M."/>
            <person name="Sanchez J."/>
        </authorList>
    </citation>
    <scope>NUCLEOTIDE SEQUENCE</scope>
</reference>
<dbReference type="AlphaFoldDB" id="T0Z8J1"/>
<dbReference type="InterPro" id="IPR036259">
    <property type="entry name" value="MFS_trans_sf"/>
</dbReference>
<proteinExistence type="predicted"/>
<dbReference type="Gene3D" id="1.20.1720.10">
    <property type="entry name" value="Multidrug resistance protein D"/>
    <property type="match status" value="1"/>
</dbReference>
<keyword evidence="3 7" id="KW-0812">Transmembrane</keyword>
<sequence length="274" mass="29193">MEYKWKAFSVTSLGSLMAAVDSTVVLLALFPIASDLRTDFITVVWVVLAYLLVSTTFGITLGRLGDLFGRKQMYLVGFGVFTIGSLFSGIAPTGISLVGFRAVQGFGAALLMANSYAIISEAFPARERGRAFGGTAVVWGFGSVLGIILGGVIIAFTTWRLIFLINLPIGLVGTLWGYWTLRSTVARRAGSARPYFDMGRGAAVHGGDHPAPHRRQLGASVWVGPDRDDRHAGRGGDPLPTLRPLGDPARQGPGDPRGVLPEPGVHLWGGDRVS</sequence>
<organism evidence="9">
    <name type="scientific">mine drainage metagenome</name>
    <dbReference type="NCBI Taxonomy" id="410659"/>
    <lineage>
        <taxon>unclassified sequences</taxon>
        <taxon>metagenomes</taxon>
        <taxon>ecological metagenomes</taxon>
    </lineage>
</organism>
<name>T0Z8J1_9ZZZZ</name>
<dbReference type="PROSITE" id="PS50850">
    <property type="entry name" value="MFS"/>
    <property type="match status" value="1"/>
</dbReference>
<feature type="region of interest" description="Disordered" evidence="6">
    <location>
        <begin position="224"/>
        <end position="274"/>
    </location>
</feature>
<feature type="compositionally biased region" description="Basic and acidic residues" evidence="6">
    <location>
        <begin position="225"/>
        <end position="234"/>
    </location>
</feature>
<feature type="transmembrane region" description="Helical" evidence="7">
    <location>
        <begin position="161"/>
        <end position="181"/>
    </location>
</feature>
<dbReference type="EMBL" id="AUZX01012100">
    <property type="protein sequence ID" value="EQD40397.1"/>
    <property type="molecule type" value="Genomic_DNA"/>
</dbReference>
<feature type="domain" description="Major facilitator superfamily (MFS) profile" evidence="8">
    <location>
        <begin position="7"/>
        <end position="274"/>
    </location>
</feature>
<evidence type="ECO:0000256" key="3">
    <source>
        <dbReference type="ARBA" id="ARBA00022692"/>
    </source>
</evidence>
<feature type="transmembrane region" description="Helical" evidence="7">
    <location>
        <begin position="12"/>
        <end position="34"/>
    </location>
</feature>
<dbReference type="SUPFAM" id="SSF103473">
    <property type="entry name" value="MFS general substrate transporter"/>
    <property type="match status" value="1"/>
</dbReference>
<evidence type="ECO:0000256" key="7">
    <source>
        <dbReference type="SAM" id="Phobius"/>
    </source>
</evidence>
<feature type="transmembrane region" description="Helical" evidence="7">
    <location>
        <begin position="98"/>
        <end position="119"/>
    </location>
</feature>
<keyword evidence="5 7" id="KW-0472">Membrane</keyword>
<dbReference type="CDD" id="cd17321">
    <property type="entry name" value="MFS_MMR_MDR_like"/>
    <property type="match status" value="1"/>
</dbReference>
<reference evidence="9" key="2">
    <citation type="journal article" date="2014" name="ISME J.">
        <title>Microbial stratification in low pH oxic and suboxic macroscopic growths along an acid mine drainage.</title>
        <authorList>
            <person name="Mendez-Garcia C."/>
            <person name="Mesa V."/>
            <person name="Sprenger R.R."/>
            <person name="Richter M."/>
            <person name="Diez M.S."/>
            <person name="Solano J."/>
            <person name="Bargiela R."/>
            <person name="Golyshina O.V."/>
            <person name="Manteca A."/>
            <person name="Ramos J.L."/>
            <person name="Gallego J.R."/>
            <person name="Llorente I."/>
            <person name="Martins Dos Santos V.A."/>
            <person name="Jensen O.N."/>
            <person name="Pelaez A.I."/>
            <person name="Sanchez J."/>
            <person name="Ferrer M."/>
        </authorList>
    </citation>
    <scope>NUCLEOTIDE SEQUENCE</scope>
</reference>
<feature type="transmembrane region" description="Helical" evidence="7">
    <location>
        <begin position="131"/>
        <end position="155"/>
    </location>
</feature>
<evidence type="ECO:0000256" key="4">
    <source>
        <dbReference type="ARBA" id="ARBA00022989"/>
    </source>
</evidence>
<comment type="subcellular location">
    <subcellularLocation>
        <location evidence="1">Membrane</location>
        <topology evidence="1">Multi-pass membrane protein</topology>
    </subcellularLocation>
</comment>
<evidence type="ECO:0000259" key="8">
    <source>
        <dbReference type="PROSITE" id="PS50850"/>
    </source>
</evidence>
<dbReference type="PANTHER" id="PTHR42718">
    <property type="entry name" value="MAJOR FACILITATOR SUPERFAMILY MULTIDRUG TRANSPORTER MFSC"/>
    <property type="match status" value="1"/>
</dbReference>
<feature type="transmembrane region" description="Helical" evidence="7">
    <location>
        <begin position="40"/>
        <end position="61"/>
    </location>
</feature>
<evidence type="ECO:0000256" key="6">
    <source>
        <dbReference type="SAM" id="MobiDB-lite"/>
    </source>
</evidence>
<dbReference type="Pfam" id="PF07690">
    <property type="entry name" value="MFS_1"/>
    <property type="match status" value="1"/>
</dbReference>
<accession>T0Z8J1</accession>
<evidence type="ECO:0000313" key="9">
    <source>
        <dbReference type="EMBL" id="EQD40397.1"/>
    </source>
</evidence>
<evidence type="ECO:0000256" key="2">
    <source>
        <dbReference type="ARBA" id="ARBA00022448"/>
    </source>
</evidence>
<comment type="caution">
    <text evidence="9">The sequence shown here is derived from an EMBL/GenBank/DDBJ whole genome shotgun (WGS) entry which is preliminary data.</text>
</comment>
<evidence type="ECO:0000256" key="5">
    <source>
        <dbReference type="ARBA" id="ARBA00023136"/>
    </source>
</evidence>
<evidence type="ECO:0000256" key="1">
    <source>
        <dbReference type="ARBA" id="ARBA00004141"/>
    </source>
</evidence>
<protein>
    <submittedName>
        <fullName evidence="9">EmrB/QacA family drug resistance transporter</fullName>
    </submittedName>
</protein>
<keyword evidence="2" id="KW-0813">Transport</keyword>
<dbReference type="PANTHER" id="PTHR42718:SF9">
    <property type="entry name" value="MAJOR FACILITATOR SUPERFAMILY MULTIDRUG TRANSPORTER MFSC"/>
    <property type="match status" value="1"/>
</dbReference>
<feature type="non-terminal residue" evidence="9">
    <location>
        <position position="274"/>
    </location>
</feature>
<dbReference type="GO" id="GO:0016020">
    <property type="term" value="C:membrane"/>
    <property type="evidence" value="ECO:0007669"/>
    <property type="project" value="UniProtKB-SubCell"/>
</dbReference>
<dbReference type="InterPro" id="IPR011701">
    <property type="entry name" value="MFS"/>
</dbReference>